<dbReference type="InterPro" id="IPR017930">
    <property type="entry name" value="Myb_dom"/>
</dbReference>
<evidence type="ECO:0000313" key="15">
    <source>
        <dbReference type="EMBL" id="JAG97213.1"/>
    </source>
</evidence>
<feature type="compositionally biased region" description="Basic and acidic residues" evidence="12">
    <location>
        <begin position="166"/>
        <end position="187"/>
    </location>
</feature>
<sequence>MAHESSVTSMSMSSMAMGGGGVQVPKAGGGDQQQQHQFQFPAGMRVLVVDDDPTCLKILDKMLRRCLYQVTTCCRATAALSMLRERKGGFDLVISDVYMPDMDGFKLLEHVGLEMDLPVIMMSADGGTSTVMKGVKHGACDYLIKPVRLEELKNIWQHVVRKKRNESKDFDHSGSVEDNERHRKGPDDAEYASSVNEGMDGNWKLLKKRKEAKEEEDDGEQENEDPSASKKPRVVWSVELHQQFVNAVNQLGIDKAVPKRILELMNVQGLTRENVASHLQKYRLYLKRLSGVTQQQSAINSSFGGNTEANVGPMSILGRLDLQRLAASGQISPQALVTLPAELLGRVNATSGLGMPNVDQAMLWQAALQGVNPNPVNRVRFGPGNVLQGLPSGLELKQFAHSQQHLPSFANMGPSISDTSPGFSMLQQGFGAMDQVNGLNNGALNPQNNAVTMQLMQQQQQQLHQQQQLQTPAAQQQSGGQLQAAQLQSGQILDMPSPNLVGHHVTSNDNRGRPTTISSLANSGSSLGNNIVGTSGSGQLNHMPTLAYGLTASESNASEAIGRMSAIEYKSQNVPILQGNEYSIPSTAFVSAPLTSVGTESGMSISGIKRLGDMSDIVSPSTLSNSGMNFGTSNGAGQSLVQSGRQGWQVQNASVNQDYSQTTTTVLSPHHGQASHGSHDLIASGRQDHGQVRNYGFVGKGPSIPSRLASHVPSQNELLGTDNGLRVKSEGASDFILNQRNASSMHPEQLSSDDFMNFLFRQQQEGPGLGDGEFSLDGYQLDNIHVPVK</sequence>
<dbReference type="InterPro" id="IPR009057">
    <property type="entry name" value="Homeodomain-like_sf"/>
</dbReference>
<evidence type="ECO:0000256" key="11">
    <source>
        <dbReference type="PROSITE-ProRule" id="PRU00169"/>
    </source>
</evidence>
<feature type="region of interest" description="Disordered" evidence="12">
    <location>
        <begin position="166"/>
        <end position="195"/>
    </location>
</feature>
<evidence type="ECO:0000259" key="14">
    <source>
        <dbReference type="PROSITE" id="PS51294"/>
    </source>
</evidence>
<evidence type="ECO:0000256" key="3">
    <source>
        <dbReference type="ARBA" id="ARBA00022553"/>
    </source>
</evidence>
<organism evidence="15">
    <name type="scientific">Araucaria cunninghamii</name>
    <name type="common">Hoop pine</name>
    <name type="synonym">Moreton Bay pine</name>
    <dbReference type="NCBI Taxonomy" id="56994"/>
    <lineage>
        <taxon>Eukaryota</taxon>
        <taxon>Viridiplantae</taxon>
        <taxon>Streptophyta</taxon>
        <taxon>Embryophyta</taxon>
        <taxon>Tracheophyta</taxon>
        <taxon>Spermatophyta</taxon>
        <taxon>Pinopsida</taxon>
        <taxon>Pinidae</taxon>
        <taxon>Conifers II</taxon>
        <taxon>Araucariales</taxon>
        <taxon>Araucariaceae</taxon>
        <taxon>Araucaria</taxon>
    </lineage>
</organism>
<dbReference type="Pfam" id="PF00249">
    <property type="entry name" value="Myb_DNA-binding"/>
    <property type="match status" value="1"/>
</dbReference>
<keyword evidence="4" id="KW-0932">Cytokinin signaling pathway</keyword>
<dbReference type="FunFam" id="1.10.10.60:FF:000007">
    <property type="entry name" value="Two-component response regulator"/>
    <property type="match status" value="1"/>
</dbReference>
<dbReference type="InterPro" id="IPR001005">
    <property type="entry name" value="SANT/Myb"/>
</dbReference>
<reference evidence="15" key="1">
    <citation type="submission" date="2015-03" db="EMBL/GenBank/DDBJ databases">
        <title>A transcriptome of Araucaria cunninghamii, an australian fine timber species.</title>
        <authorList>
            <person name="Jing Yi C.J.Y."/>
            <person name="Yin San L.Y.S."/>
            <person name="Abdul Karim S.S."/>
            <person name="Wan Azmi N.N."/>
            <person name="Hercus R.R."/>
            <person name="Croft L.L."/>
        </authorList>
    </citation>
    <scope>NUCLEOTIDE SEQUENCE</scope>
    <source>
        <strain evidence="15">MI0301</strain>
        <tissue evidence="15">Leaf</tissue>
    </source>
</reference>
<evidence type="ECO:0000256" key="5">
    <source>
        <dbReference type="ARBA" id="ARBA00023012"/>
    </source>
</evidence>
<dbReference type="Gene3D" id="1.10.10.60">
    <property type="entry name" value="Homeodomain-like"/>
    <property type="match status" value="1"/>
</dbReference>
<accession>A0A0D6R4K9</accession>
<evidence type="ECO:0008006" key="16">
    <source>
        <dbReference type="Google" id="ProtNLM"/>
    </source>
</evidence>
<dbReference type="Pfam" id="PF00072">
    <property type="entry name" value="Response_reg"/>
    <property type="match status" value="1"/>
</dbReference>
<protein>
    <recommendedName>
        <fullName evidence="16">Two-component response regulator</fullName>
    </recommendedName>
</protein>
<dbReference type="SUPFAM" id="SSF46689">
    <property type="entry name" value="Homeodomain-like"/>
    <property type="match status" value="1"/>
</dbReference>
<evidence type="ECO:0000256" key="1">
    <source>
        <dbReference type="ARBA" id="ARBA00004123"/>
    </source>
</evidence>
<feature type="domain" description="HTH myb-type" evidence="14">
    <location>
        <begin position="228"/>
        <end position="287"/>
    </location>
</feature>
<keyword evidence="5" id="KW-0902">Two-component regulatory system</keyword>
<evidence type="ECO:0000259" key="13">
    <source>
        <dbReference type="PROSITE" id="PS50110"/>
    </source>
</evidence>
<dbReference type="InterPro" id="IPR045279">
    <property type="entry name" value="ARR-like"/>
</dbReference>
<keyword evidence="8" id="KW-0010">Activator</keyword>
<dbReference type="EMBL" id="GCKF01034506">
    <property type="protein sequence ID" value="JAG97213.1"/>
    <property type="molecule type" value="Transcribed_RNA"/>
</dbReference>
<dbReference type="PROSITE" id="PS51294">
    <property type="entry name" value="HTH_MYB"/>
    <property type="match status" value="1"/>
</dbReference>
<evidence type="ECO:0000256" key="4">
    <source>
        <dbReference type="ARBA" id="ARBA00022864"/>
    </source>
</evidence>
<dbReference type="InterPro" id="IPR017053">
    <property type="entry name" value="Response_reg_B-typ_pln"/>
</dbReference>
<evidence type="ECO:0000256" key="8">
    <source>
        <dbReference type="ARBA" id="ARBA00023159"/>
    </source>
</evidence>
<dbReference type="SMART" id="SM00448">
    <property type="entry name" value="REC"/>
    <property type="match status" value="1"/>
</dbReference>
<dbReference type="GO" id="GO:0005634">
    <property type="term" value="C:nucleus"/>
    <property type="evidence" value="ECO:0007669"/>
    <property type="project" value="UniProtKB-SubCell"/>
</dbReference>
<keyword evidence="10" id="KW-0539">Nucleus</keyword>
<dbReference type="SUPFAM" id="SSF52172">
    <property type="entry name" value="CheY-like"/>
    <property type="match status" value="1"/>
</dbReference>
<evidence type="ECO:0000256" key="9">
    <source>
        <dbReference type="ARBA" id="ARBA00023163"/>
    </source>
</evidence>
<evidence type="ECO:0000256" key="2">
    <source>
        <dbReference type="ARBA" id="ARBA00006015"/>
    </source>
</evidence>
<dbReference type="Gene3D" id="3.40.50.2300">
    <property type="match status" value="1"/>
</dbReference>
<dbReference type="NCBIfam" id="TIGR01557">
    <property type="entry name" value="myb_SHAQKYF"/>
    <property type="match status" value="1"/>
</dbReference>
<dbReference type="PANTHER" id="PTHR43874">
    <property type="entry name" value="TWO-COMPONENT RESPONSE REGULATOR"/>
    <property type="match status" value="1"/>
</dbReference>
<dbReference type="GO" id="GO:0003700">
    <property type="term" value="F:DNA-binding transcription factor activity"/>
    <property type="evidence" value="ECO:0007669"/>
    <property type="project" value="InterPro"/>
</dbReference>
<feature type="region of interest" description="Disordered" evidence="12">
    <location>
        <begin position="464"/>
        <end position="536"/>
    </location>
</feature>
<comment type="subcellular location">
    <subcellularLocation>
        <location evidence="1">Nucleus</location>
    </subcellularLocation>
</comment>
<evidence type="ECO:0000256" key="10">
    <source>
        <dbReference type="ARBA" id="ARBA00023242"/>
    </source>
</evidence>
<dbReference type="AlphaFoldDB" id="A0A0D6R4K9"/>
<dbReference type="InterPro" id="IPR011006">
    <property type="entry name" value="CheY-like_superfamily"/>
</dbReference>
<feature type="compositionally biased region" description="Polar residues" evidence="12">
    <location>
        <begin position="505"/>
        <end position="517"/>
    </location>
</feature>
<comment type="similarity">
    <text evidence="2">Belongs to the ARR family. Type-B subfamily.</text>
</comment>
<proteinExistence type="inferred from homology"/>
<feature type="region of interest" description="Disordered" evidence="12">
    <location>
        <begin position="209"/>
        <end position="231"/>
    </location>
</feature>
<dbReference type="FunFam" id="3.40.50.2300:FF:000132">
    <property type="entry name" value="Two-component response regulator"/>
    <property type="match status" value="1"/>
</dbReference>
<dbReference type="CDD" id="cd17584">
    <property type="entry name" value="REC_typeB_ARR-like"/>
    <property type="match status" value="1"/>
</dbReference>
<dbReference type="PIRSF" id="PIRSF036392">
    <property type="entry name" value="RR_ARR_type-B"/>
    <property type="match status" value="1"/>
</dbReference>
<dbReference type="PROSITE" id="PS50110">
    <property type="entry name" value="RESPONSE_REGULATORY"/>
    <property type="match status" value="1"/>
</dbReference>
<evidence type="ECO:0000256" key="12">
    <source>
        <dbReference type="SAM" id="MobiDB-lite"/>
    </source>
</evidence>
<dbReference type="GO" id="GO:0009736">
    <property type="term" value="P:cytokinin-activated signaling pathway"/>
    <property type="evidence" value="ECO:0007669"/>
    <property type="project" value="UniProtKB-KW"/>
</dbReference>
<feature type="compositionally biased region" description="Low complexity" evidence="12">
    <location>
        <begin position="518"/>
        <end position="530"/>
    </location>
</feature>
<dbReference type="PANTHER" id="PTHR43874:SF123">
    <property type="entry name" value="TWO-COMPONENT RESPONSE REGULATOR ARR14"/>
    <property type="match status" value="1"/>
</dbReference>
<keyword evidence="9" id="KW-0804">Transcription</keyword>
<dbReference type="InterPro" id="IPR006447">
    <property type="entry name" value="Myb_dom_plants"/>
</dbReference>
<dbReference type="GO" id="GO:0003677">
    <property type="term" value="F:DNA binding"/>
    <property type="evidence" value="ECO:0007669"/>
    <property type="project" value="UniProtKB-KW"/>
</dbReference>
<keyword evidence="7" id="KW-0238">DNA-binding</keyword>
<feature type="compositionally biased region" description="Acidic residues" evidence="12">
    <location>
        <begin position="214"/>
        <end position="225"/>
    </location>
</feature>
<feature type="domain" description="Response regulatory" evidence="13">
    <location>
        <begin position="45"/>
        <end position="160"/>
    </location>
</feature>
<evidence type="ECO:0000256" key="7">
    <source>
        <dbReference type="ARBA" id="ARBA00023125"/>
    </source>
</evidence>
<dbReference type="InterPro" id="IPR001789">
    <property type="entry name" value="Sig_transdc_resp-reg_receiver"/>
</dbReference>
<keyword evidence="6" id="KW-0805">Transcription regulation</keyword>
<dbReference type="GO" id="GO:0000160">
    <property type="term" value="P:phosphorelay signal transduction system"/>
    <property type="evidence" value="ECO:0007669"/>
    <property type="project" value="UniProtKB-KW"/>
</dbReference>
<feature type="modified residue" description="4-aspartylphosphate" evidence="11">
    <location>
        <position position="96"/>
    </location>
</feature>
<keyword evidence="3 11" id="KW-0597">Phosphoprotein</keyword>
<name>A0A0D6R4K9_ARACU</name>
<evidence type="ECO:0000256" key="6">
    <source>
        <dbReference type="ARBA" id="ARBA00023015"/>
    </source>
</evidence>
<feature type="compositionally biased region" description="Low complexity" evidence="12">
    <location>
        <begin position="464"/>
        <end position="491"/>
    </location>
</feature>